<dbReference type="Proteomes" id="UP000297595">
    <property type="component" value="Unassembled WGS sequence"/>
</dbReference>
<proteinExistence type="predicted"/>
<keyword evidence="1" id="KW-0732">Signal</keyword>
<evidence type="ECO:0000313" key="4">
    <source>
        <dbReference type="Proteomes" id="UP000297595"/>
    </source>
</evidence>
<accession>A0A7C8KEM4</accession>
<feature type="signal peptide" evidence="1">
    <location>
        <begin position="1"/>
        <end position="18"/>
    </location>
</feature>
<evidence type="ECO:0000313" key="5">
    <source>
        <dbReference type="Proteomes" id="UP000475325"/>
    </source>
</evidence>
<evidence type="ECO:0000256" key="1">
    <source>
        <dbReference type="SAM" id="SignalP"/>
    </source>
</evidence>
<comment type="caution">
    <text evidence="2">The sequence shown here is derived from an EMBL/GenBank/DDBJ whole genome shotgun (WGS) entry which is preliminary data.</text>
</comment>
<name>A0A7C8KEM4_ORBOL</name>
<dbReference type="Proteomes" id="UP000475325">
    <property type="component" value="Unassembled WGS sequence"/>
</dbReference>
<evidence type="ECO:0000313" key="2">
    <source>
        <dbReference type="EMBL" id="KAF3100778.1"/>
    </source>
</evidence>
<organism evidence="2 5">
    <name type="scientific">Orbilia oligospora</name>
    <name type="common">Nematode-trapping fungus</name>
    <name type="synonym">Arthrobotrys oligospora</name>
    <dbReference type="NCBI Taxonomy" id="2813651"/>
    <lineage>
        <taxon>Eukaryota</taxon>
        <taxon>Fungi</taxon>
        <taxon>Dikarya</taxon>
        <taxon>Ascomycota</taxon>
        <taxon>Pezizomycotina</taxon>
        <taxon>Orbiliomycetes</taxon>
        <taxon>Orbiliales</taxon>
        <taxon>Orbiliaceae</taxon>
        <taxon>Orbilia</taxon>
    </lineage>
</organism>
<gene>
    <name evidence="3" type="ORF">EYR41_010087</name>
    <name evidence="2" type="ORF">TWF102_005160</name>
</gene>
<dbReference type="AlphaFoldDB" id="A0A7C8KEM4"/>
<dbReference type="EMBL" id="SOZJ01000007">
    <property type="protein sequence ID" value="TGJ64004.1"/>
    <property type="molecule type" value="Genomic_DNA"/>
</dbReference>
<dbReference type="OrthoDB" id="5286435at2759"/>
<sequence length="175" mass="19988">MRFSLVSIISALAVTALALPDPSKEPKKYISKNTKQPEELKKFKYGEPVTISLADGKPVPPEAAAAIKKRDGNWLNCRAYQVGWHIQNFHYYIDTWGNWDDDWGTRYLAQLRGHCRPANIESWTFWYDGNWYLNGGHADFFLPSYNVQCVLDAAWEASNPFGAIWGATCDVYYVV</sequence>
<dbReference type="EMBL" id="WIQW01000025">
    <property type="protein sequence ID" value="KAF3100778.1"/>
    <property type="molecule type" value="Genomic_DNA"/>
</dbReference>
<reference evidence="3 4" key="1">
    <citation type="submission" date="2019-03" db="EMBL/GenBank/DDBJ databases">
        <title>Nematode-trapping fungi genome.</title>
        <authorList>
            <person name="Vidal-Diez De Ulzurrun G."/>
        </authorList>
    </citation>
    <scope>NUCLEOTIDE SEQUENCE [LARGE SCALE GENOMIC DNA]</scope>
    <source>
        <strain evidence="3 4">TWF154</strain>
    </source>
</reference>
<feature type="chain" id="PRO_5040025429" evidence="1">
    <location>
        <begin position="19"/>
        <end position="175"/>
    </location>
</feature>
<reference evidence="2 5" key="2">
    <citation type="submission" date="2019-06" db="EMBL/GenBank/DDBJ databases">
        <authorList>
            <person name="Palmer J.M."/>
        </authorList>
    </citation>
    <scope>NUCLEOTIDE SEQUENCE [LARGE SCALE GENOMIC DNA]</scope>
    <source>
        <strain evidence="2 5">TWF102</strain>
    </source>
</reference>
<evidence type="ECO:0000313" key="3">
    <source>
        <dbReference type="EMBL" id="TGJ64004.1"/>
    </source>
</evidence>
<protein>
    <submittedName>
        <fullName evidence="2">Uncharacterized protein</fullName>
    </submittedName>
</protein>